<keyword evidence="1" id="KW-0493">Microtubule</keyword>
<feature type="region of interest" description="Disordered" evidence="3">
    <location>
        <begin position="186"/>
        <end position="234"/>
    </location>
</feature>
<organism evidence="6 7">
    <name type="scientific">Opisthorchis viverrini</name>
    <name type="common">Southeast Asian liver fluke</name>
    <dbReference type="NCBI Taxonomy" id="6198"/>
    <lineage>
        <taxon>Eukaryota</taxon>
        <taxon>Metazoa</taxon>
        <taxon>Spiralia</taxon>
        <taxon>Lophotrochozoa</taxon>
        <taxon>Platyhelminthes</taxon>
        <taxon>Trematoda</taxon>
        <taxon>Digenea</taxon>
        <taxon>Opisthorchiida</taxon>
        <taxon>Opisthorchiata</taxon>
        <taxon>Opisthorchiidae</taxon>
        <taxon>Opisthorchis</taxon>
    </lineage>
</organism>
<feature type="compositionally biased region" description="Polar residues" evidence="3">
    <location>
        <begin position="628"/>
        <end position="637"/>
    </location>
</feature>
<proteinExistence type="inferred from homology"/>
<comment type="domain">
    <text evidence="1">The CKK domain binds microtubules.</text>
</comment>
<feature type="region of interest" description="Disordered" evidence="3">
    <location>
        <begin position="497"/>
        <end position="523"/>
    </location>
</feature>
<name>A0A1S8XAQ9_OPIVI</name>
<feature type="region of interest" description="Disordered" evidence="3">
    <location>
        <begin position="109"/>
        <end position="151"/>
    </location>
</feature>
<feature type="compositionally biased region" description="Low complexity" evidence="3">
    <location>
        <begin position="885"/>
        <end position="895"/>
    </location>
</feature>
<evidence type="ECO:0000256" key="3">
    <source>
        <dbReference type="SAM" id="MobiDB-lite"/>
    </source>
</evidence>
<feature type="compositionally biased region" description="Low complexity" evidence="3">
    <location>
        <begin position="638"/>
        <end position="656"/>
    </location>
</feature>
<feature type="region of interest" description="Disordered" evidence="3">
    <location>
        <begin position="624"/>
        <end position="693"/>
    </location>
</feature>
<dbReference type="InterPro" id="IPR011033">
    <property type="entry name" value="PRC_barrel-like_sf"/>
</dbReference>
<dbReference type="InterPro" id="IPR014797">
    <property type="entry name" value="CKK_CAMSAP"/>
</dbReference>
<dbReference type="SUPFAM" id="SSF50346">
    <property type="entry name" value="PRC-barrel domain"/>
    <property type="match status" value="1"/>
</dbReference>
<dbReference type="Pfam" id="PF08683">
    <property type="entry name" value="CAMSAP_CKK"/>
    <property type="match status" value="1"/>
</dbReference>
<feature type="coiled-coil region" evidence="2">
    <location>
        <begin position="734"/>
        <end position="765"/>
    </location>
</feature>
<feature type="region of interest" description="Disordered" evidence="3">
    <location>
        <begin position="249"/>
        <end position="271"/>
    </location>
</feature>
<keyword evidence="4" id="KW-0472">Membrane</keyword>
<feature type="domain" description="CKK" evidence="5">
    <location>
        <begin position="961"/>
        <end position="1099"/>
    </location>
</feature>
<feature type="compositionally biased region" description="Polar residues" evidence="3">
    <location>
        <begin position="381"/>
        <end position="390"/>
    </location>
</feature>
<dbReference type="PANTHER" id="PTHR21595">
    <property type="entry name" value="PATRONIN"/>
    <property type="match status" value="1"/>
</dbReference>
<dbReference type="Gene3D" id="3.10.20.360">
    <property type="entry name" value="CKK domain"/>
    <property type="match status" value="1"/>
</dbReference>
<feature type="compositionally biased region" description="Basic and acidic residues" evidence="3">
    <location>
        <begin position="311"/>
        <end position="326"/>
    </location>
</feature>
<feature type="compositionally biased region" description="Polar residues" evidence="3">
    <location>
        <begin position="946"/>
        <end position="962"/>
    </location>
</feature>
<feature type="compositionally biased region" description="Polar residues" evidence="3">
    <location>
        <begin position="128"/>
        <end position="151"/>
    </location>
</feature>
<feature type="transmembrane region" description="Helical" evidence="4">
    <location>
        <begin position="1113"/>
        <end position="1134"/>
    </location>
</feature>
<dbReference type="PROSITE" id="PS51508">
    <property type="entry name" value="CKK"/>
    <property type="match status" value="1"/>
</dbReference>
<reference evidence="6 7" key="1">
    <citation type="submission" date="2015-03" db="EMBL/GenBank/DDBJ databases">
        <title>Draft genome of the nematode, Opisthorchis viverrini.</title>
        <authorList>
            <person name="Mitreva M."/>
        </authorList>
    </citation>
    <scope>NUCLEOTIDE SEQUENCE [LARGE SCALE GENOMIC DNA]</scope>
    <source>
        <strain evidence="6">Khon Kaen</strain>
    </source>
</reference>
<evidence type="ECO:0000256" key="1">
    <source>
        <dbReference type="PROSITE-ProRule" id="PRU00841"/>
    </source>
</evidence>
<dbReference type="GO" id="GO:0007026">
    <property type="term" value="P:negative regulation of microtubule depolymerization"/>
    <property type="evidence" value="ECO:0007669"/>
    <property type="project" value="TreeGrafter"/>
</dbReference>
<keyword evidence="4" id="KW-1133">Transmembrane helix</keyword>
<dbReference type="PANTHER" id="PTHR21595:SF0">
    <property type="entry name" value="PATRONIN"/>
    <property type="match status" value="1"/>
</dbReference>
<evidence type="ECO:0000259" key="5">
    <source>
        <dbReference type="PROSITE" id="PS51508"/>
    </source>
</evidence>
<dbReference type="SMART" id="SM01051">
    <property type="entry name" value="CAMSAP_CKK"/>
    <property type="match status" value="1"/>
</dbReference>
<feature type="region of interest" description="Disordered" evidence="3">
    <location>
        <begin position="297"/>
        <end position="390"/>
    </location>
</feature>
<dbReference type="GO" id="GO:0051011">
    <property type="term" value="F:microtubule minus-end binding"/>
    <property type="evidence" value="ECO:0007669"/>
    <property type="project" value="TreeGrafter"/>
</dbReference>
<keyword evidence="7" id="KW-1185">Reference proteome</keyword>
<feature type="compositionally biased region" description="Basic residues" evidence="3">
    <location>
        <begin position="371"/>
        <end position="380"/>
    </location>
</feature>
<keyword evidence="4" id="KW-0812">Transmembrane</keyword>
<feature type="compositionally biased region" description="Acidic residues" evidence="3">
    <location>
        <begin position="448"/>
        <end position="462"/>
    </location>
</feature>
<feature type="region of interest" description="Disordered" evidence="3">
    <location>
        <begin position="816"/>
        <end position="962"/>
    </location>
</feature>
<dbReference type="InterPro" id="IPR038209">
    <property type="entry name" value="CKK_dom_sf"/>
</dbReference>
<dbReference type="AlphaFoldDB" id="A0A1S8XAQ9"/>
<dbReference type="GO" id="GO:0036449">
    <property type="term" value="C:microtubule minus-end"/>
    <property type="evidence" value="ECO:0007669"/>
    <property type="project" value="TreeGrafter"/>
</dbReference>
<dbReference type="InterPro" id="IPR032940">
    <property type="entry name" value="CAMSAP"/>
</dbReference>
<dbReference type="GO" id="GO:0031122">
    <property type="term" value="P:cytoplasmic microtubule organization"/>
    <property type="evidence" value="ECO:0007669"/>
    <property type="project" value="TreeGrafter"/>
</dbReference>
<protein>
    <recommendedName>
        <fullName evidence="5">CKK domain-containing protein</fullName>
    </recommendedName>
</protein>
<gene>
    <name evidence="6" type="ORF">X801_00579</name>
</gene>
<comment type="similarity">
    <text evidence="1">Belongs to the CAMSAP1 family.</text>
</comment>
<dbReference type="GO" id="GO:0005516">
    <property type="term" value="F:calmodulin binding"/>
    <property type="evidence" value="ECO:0007669"/>
    <property type="project" value="InterPro"/>
</dbReference>
<evidence type="ECO:0000256" key="2">
    <source>
        <dbReference type="SAM" id="Coils"/>
    </source>
</evidence>
<dbReference type="Proteomes" id="UP000243686">
    <property type="component" value="Unassembled WGS sequence"/>
</dbReference>
<feature type="compositionally biased region" description="Polar residues" evidence="3">
    <location>
        <begin position="186"/>
        <end position="202"/>
    </location>
</feature>
<keyword evidence="2" id="KW-0175">Coiled coil</keyword>
<evidence type="ECO:0000256" key="4">
    <source>
        <dbReference type="SAM" id="Phobius"/>
    </source>
</evidence>
<feature type="compositionally biased region" description="Polar residues" evidence="3">
    <location>
        <begin position="568"/>
        <end position="588"/>
    </location>
</feature>
<feature type="compositionally biased region" description="Polar residues" evidence="3">
    <location>
        <begin position="32"/>
        <end position="54"/>
    </location>
</feature>
<accession>A0A1S8XAQ9</accession>
<feature type="compositionally biased region" description="Low complexity" evidence="3">
    <location>
        <begin position="927"/>
        <end position="942"/>
    </location>
</feature>
<feature type="compositionally biased region" description="Acidic residues" evidence="3">
    <location>
        <begin position="905"/>
        <end position="917"/>
    </location>
</feature>
<feature type="region of interest" description="Disordered" evidence="3">
    <location>
        <begin position="552"/>
        <end position="594"/>
    </location>
</feature>
<evidence type="ECO:0000313" key="6">
    <source>
        <dbReference type="EMBL" id="OON23513.1"/>
    </source>
</evidence>
<feature type="region of interest" description="Disordered" evidence="3">
    <location>
        <begin position="32"/>
        <end position="67"/>
    </location>
</feature>
<evidence type="ECO:0000313" key="7">
    <source>
        <dbReference type="Proteomes" id="UP000243686"/>
    </source>
</evidence>
<feature type="region of interest" description="Disordered" evidence="3">
    <location>
        <begin position="448"/>
        <end position="469"/>
    </location>
</feature>
<dbReference type="EMBL" id="KV891531">
    <property type="protein sequence ID" value="OON23513.1"/>
    <property type="molecule type" value="Genomic_DNA"/>
</dbReference>
<sequence>MSDLTSTNIFIYLRPPPGTTTWAVTAVGSTKTSCRKSNAPTNSVENDISSTSGISDHGEKPVSRSSAAALRLSLDQRRRTIEMGRQRALIATNKAAAERHHAAFQRLLQNEQRRRGKKPDAPEVARNEATSVEPNSQCQNLIAPSSPTVNPTSEAAVAFDLNNGTGETTPSNLEQGTDIEDEFSVQSCEAQKPSFDQQSESAGDQPPLDDQTGEKRVCPADVSPKTASSPEPIDCTELSQIYPDESIADQRSLPGHIPSDSSHSGGEAADFTVPSVTSDLANRSEAWFHSAAPRQLVNNVRRPRQSTPHAGMDRAVGDYSTRDPPIRRVKHRSPRPTPSDEYSHLYPVNVQQPSCRPHVRRSHKTSQSPTRLRHSARSGPHRNNVTSQSLTSEMIRRAGRLECADLIRPSRHHHLATSTTYDSHHGGHIWEPEADEYAPYEELYDYGDEEDEDASASESDAEVEVRSNYSRGRWESDQYSERSMPISRVYPTYAQSHLRTSLHRRRTSPVDFSSSGRRHRQANRHDANAIALEQLNRNLIGLQTGLERLLAAGPNTPPATEGARLEGQQASAQLTSSHTSLAGTTRATWSERPKLRDLSKGRLLDSNLEHVGPRLPIHTSAVEHEDTSFISNSQASESQVPQPSAPPKSSASCAFSVDMSSTSSVEPKPETDRAPTPHTVQSSKEEPAPKGPENTLFFIAFDEPDPQRMQRKCDQLEARRAAEKALVAQQLQTRRSQEREVKLAIEQAQQERKANEREKREAILQAYKEKRDFLPALVSVKVLAWVPFMWAKVYVILRPSCHKPYLSEDVGYYAGATDSNSPRPSELYPVRPGSAALSRSEANIAASPRDRRAGSQSVAPNKRGPRQPSRNTRPANPSDRRKSLTKSSTSLHSSSAALRGNADGEAVETSDGDIESDETQKKGRTNGSRLPSGLSLSSLHRLGCTDSPSSGPGLQVPSSTQPKLFVKPKAKSNRMVIVNAIGHACLAGAVNEPMKQATLKELAATEGTHFMILFRDSRCQYRAVYSFDLELEELRLICGTGPRRITHEMANRFFKYNSGGKHFTEITSTNHLSPVVDAITIHEALWSKSNGQAAAVMSNGARDIDKLQGENEYVTLCYPIVILTLFVAGDWLLYLQVITIADMRDLRV</sequence>